<sequence length="82" mass="8632">MAVCATCGNVYHNTFTVTWGEKTATFDSLECAITEMAPSCALCGCRILGHGAEANGSLYCCAHCARQAGHSGIADNTDNTRR</sequence>
<gene>
    <name evidence="1" type="ORF">ERS075579_00841</name>
</gene>
<organism evidence="1 2">
    <name type="scientific">Mycobacteroides abscessus</name>
    <dbReference type="NCBI Taxonomy" id="36809"/>
    <lineage>
        <taxon>Bacteria</taxon>
        <taxon>Bacillati</taxon>
        <taxon>Actinomycetota</taxon>
        <taxon>Actinomycetes</taxon>
        <taxon>Mycobacteriales</taxon>
        <taxon>Mycobacteriaceae</taxon>
        <taxon>Mycobacteroides</taxon>
    </lineage>
</organism>
<accession>A0A0U0ZJ54</accession>
<name>A0A0U0ZJ54_9MYCO</name>
<dbReference type="EMBL" id="CSWP01000001">
    <property type="protein sequence ID" value="CPV36882.1"/>
    <property type="molecule type" value="Genomic_DNA"/>
</dbReference>
<evidence type="ECO:0000313" key="2">
    <source>
        <dbReference type="Proteomes" id="UP000045782"/>
    </source>
</evidence>
<protein>
    <recommendedName>
        <fullName evidence="3">Metallothionein</fullName>
    </recommendedName>
</protein>
<dbReference type="RefSeq" id="WP_005058252.1">
    <property type="nucleotide sequence ID" value="NZ_AP022621.1"/>
</dbReference>
<proteinExistence type="predicted"/>
<reference evidence="1 2" key="1">
    <citation type="submission" date="2015-03" db="EMBL/GenBank/DDBJ databases">
        <authorList>
            <person name="Murphy D."/>
        </authorList>
    </citation>
    <scope>NUCLEOTIDE SEQUENCE [LARGE SCALE GENOMIC DNA]</scope>
    <source>
        <strain evidence="1 2">PAP088</strain>
    </source>
</reference>
<evidence type="ECO:0000313" key="1">
    <source>
        <dbReference type="EMBL" id="CPV36882.1"/>
    </source>
</evidence>
<evidence type="ECO:0008006" key="3">
    <source>
        <dbReference type="Google" id="ProtNLM"/>
    </source>
</evidence>
<dbReference type="AlphaFoldDB" id="A0A0U0ZJ54"/>
<dbReference type="Proteomes" id="UP000045782">
    <property type="component" value="Unassembled WGS sequence"/>
</dbReference>